<proteinExistence type="predicted"/>
<dbReference type="EMBL" id="JAZBJP010000002">
    <property type="protein sequence ID" value="MEE4419555.1"/>
    <property type="molecule type" value="Genomic_DNA"/>
</dbReference>
<name>A0ABU7NL03_9ACTN</name>
<accession>A0ABU7NL03</accession>
<comment type="caution">
    <text evidence="1">The sequence shown here is derived from an EMBL/GenBank/DDBJ whole genome shotgun (WGS) entry which is preliminary data.</text>
</comment>
<dbReference type="Proteomes" id="UP001307760">
    <property type="component" value="Unassembled WGS sequence"/>
</dbReference>
<evidence type="ECO:0000313" key="1">
    <source>
        <dbReference type="EMBL" id="MEE4419555.1"/>
    </source>
</evidence>
<evidence type="ECO:0000313" key="2">
    <source>
        <dbReference type="Proteomes" id="UP001307760"/>
    </source>
</evidence>
<dbReference type="RefSeq" id="WP_330821229.1">
    <property type="nucleotide sequence ID" value="NZ_JAZBJP010000002.1"/>
</dbReference>
<organism evidence="1 2">
    <name type="scientific">Streptomyces bugieae</name>
    <dbReference type="NCBI Taxonomy" id="3098223"/>
    <lineage>
        <taxon>Bacteria</taxon>
        <taxon>Bacillati</taxon>
        <taxon>Actinomycetota</taxon>
        <taxon>Actinomycetes</taxon>
        <taxon>Kitasatosporales</taxon>
        <taxon>Streptomycetaceae</taxon>
        <taxon>Streptomyces</taxon>
    </lineage>
</organism>
<sequence>MGLVTVSTPIERLLRTLAEWLDATAPLAGPTPTTAKLDVAGYPCTTPTPHLLADAQIDRLSGVLAVDTAVLIAHQASKTDNP</sequence>
<reference evidence="1 2" key="1">
    <citation type="submission" date="2023-12" db="EMBL/GenBank/DDBJ databases">
        <title>30 novel species of actinomycetes from the DSMZ collection.</title>
        <authorList>
            <person name="Nouioui I."/>
        </authorList>
    </citation>
    <scope>NUCLEOTIDE SEQUENCE [LARGE SCALE GENOMIC DNA]</scope>
    <source>
        <strain evidence="1 2">DSM 41528</strain>
    </source>
</reference>
<gene>
    <name evidence="1" type="ORF">V2J85_09340</name>
</gene>
<protein>
    <submittedName>
        <fullName evidence="1">Uncharacterized protein</fullName>
    </submittedName>
</protein>
<keyword evidence="2" id="KW-1185">Reference proteome</keyword>